<feature type="transmembrane region" description="Helical" evidence="1">
    <location>
        <begin position="132"/>
        <end position="162"/>
    </location>
</feature>
<feature type="transmembrane region" description="Helical" evidence="1">
    <location>
        <begin position="40"/>
        <end position="59"/>
    </location>
</feature>
<proteinExistence type="predicted"/>
<reference evidence="2 3" key="1">
    <citation type="submission" date="2024-01" db="EMBL/GenBank/DDBJ databases">
        <title>Description of Olsenella sp. nov., isolated from pig feces.</title>
        <authorList>
            <person name="Chang Y.-H."/>
        </authorList>
    </citation>
    <scope>NUCLEOTIDE SEQUENCE [LARGE SCALE GENOMIC DNA]</scope>
    <source>
        <strain evidence="2 3">YH-ols2223</strain>
    </source>
</reference>
<dbReference type="InterPro" id="IPR005325">
    <property type="entry name" value="DUF308_memb"/>
</dbReference>
<dbReference type="PANTHER" id="PTHR34989">
    <property type="entry name" value="PROTEIN HDED"/>
    <property type="match status" value="1"/>
</dbReference>
<evidence type="ECO:0000313" key="2">
    <source>
        <dbReference type="EMBL" id="MEE6147638.1"/>
    </source>
</evidence>
<comment type="caution">
    <text evidence="2">The sequence shown here is derived from an EMBL/GenBank/DDBJ whole genome shotgun (WGS) entry which is preliminary data.</text>
</comment>
<dbReference type="Pfam" id="PF03729">
    <property type="entry name" value="DUF308"/>
    <property type="match status" value="2"/>
</dbReference>
<dbReference type="Proteomes" id="UP001332931">
    <property type="component" value="Unassembled WGS sequence"/>
</dbReference>
<dbReference type="EMBL" id="JAZGJQ010000006">
    <property type="protein sequence ID" value="MEE6147638.1"/>
    <property type="molecule type" value="Genomic_DNA"/>
</dbReference>
<keyword evidence="1" id="KW-0472">Membrane</keyword>
<sequence>MGKLFKRARATIILTGVALIVLGVIIFLYPIAATSSLVEVVGWTLVVAGVITLVTSFVRRNPETEVVADLTVALAEIVPGIIMVMAPTVFVLFIWSLIGLYIILTGINDVFEALDLRGVADHHWGARLAMGVLTILLGAFVVATPVFSTAVGMLLCACALVVDGVSEVASGIRLKDPDVGQPDDL</sequence>
<keyword evidence="3" id="KW-1185">Reference proteome</keyword>
<dbReference type="InterPro" id="IPR052712">
    <property type="entry name" value="Acid_resist_chaperone_HdeD"/>
</dbReference>
<keyword evidence="1" id="KW-1133">Transmembrane helix</keyword>
<accession>A0ABU7RAM1</accession>
<name>A0ABU7RAM1_9ACTN</name>
<gene>
    <name evidence="2" type="ORF">VXJ25_06555</name>
</gene>
<evidence type="ECO:0000313" key="3">
    <source>
        <dbReference type="Proteomes" id="UP001332931"/>
    </source>
</evidence>
<keyword evidence="1" id="KW-0812">Transmembrane</keyword>
<evidence type="ECO:0000256" key="1">
    <source>
        <dbReference type="SAM" id="Phobius"/>
    </source>
</evidence>
<feature type="transmembrane region" description="Helical" evidence="1">
    <location>
        <begin position="92"/>
        <end position="111"/>
    </location>
</feature>
<dbReference type="RefSeq" id="WP_330958406.1">
    <property type="nucleotide sequence ID" value="NZ_JAZGJQ010000006.1"/>
</dbReference>
<dbReference type="PANTHER" id="PTHR34989:SF1">
    <property type="entry name" value="PROTEIN HDED"/>
    <property type="match status" value="1"/>
</dbReference>
<organism evidence="2 3">
    <name type="scientific">Olsenella absiana</name>
    <dbReference type="NCBI Taxonomy" id="3115222"/>
    <lineage>
        <taxon>Bacteria</taxon>
        <taxon>Bacillati</taxon>
        <taxon>Actinomycetota</taxon>
        <taxon>Coriobacteriia</taxon>
        <taxon>Coriobacteriales</taxon>
        <taxon>Atopobiaceae</taxon>
        <taxon>Olsenella</taxon>
    </lineage>
</organism>
<protein>
    <submittedName>
        <fullName evidence="2">DUF308 domain-containing protein</fullName>
    </submittedName>
</protein>
<feature type="transmembrane region" description="Helical" evidence="1">
    <location>
        <begin position="12"/>
        <end position="34"/>
    </location>
</feature>